<dbReference type="HAMAP" id="MF_01987">
    <property type="entry name" value="Ribokinase"/>
    <property type="match status" value="1"/>
</dbReference>
<keyword evidence="6 12" id="KW-0547">Nucleotide-binding</keyword>
<sequence length="301" mass="31247">MSGKVCVFGSFNFDMVARVDHFPVPGESLVACGSMTSAGGKGANQATAALKAGANVHYIGKIGNDTFGHFARRHLKGVGFNAVTLLVAEEIPTGNALIYVAGNDAENMIAVDPGANMTVTDDEIAGCIPAIGCADVVLVQLENNLSAIEQVIDAGKQAGALVMLNPAPWQPVEHALLRKVDLLTPNATEAGLMTGRRVDSLTAAAEAADVLHAQGARNVIITLGASGALLSEHGVKSPIPCFPSHPRDTTGAGDAFNGALAARLAALGYQLDEGPIEEDNVRFLLIRGPDGERLEFDACKR</sequence>
<dbReference type="GO" id="GO:0004747">
    <property type="term" value="F:ribokinase activity"/>
    <property type="evidence" value="ECO:0007669"/>
    <property type="project" value="UniProtKB-UniRule"/>
</dbReference>
<evidence type="ECO:0000256" key="3">
    <source>
        <dbReference type="ARBA" id="ARBA00016943"/>
    </source>
</evidence>
<keyword evidence="10 12" id="KW-0630">Potassium</keyword>
<comment type="pathway">
    <text evidence="12">Carbohydrate metabolism; D-ribose degradation; D-ribose 5-phosphate from beta-D-ribopyranose: step 2/2.</text>
</comment>
<evidence type="ECO:0000313" key="15">
    <source>
        <dbReference type="Proteomes" id="UP000255099"/>
    </source>
</evidence>
<dbReference type="PANTHER" id="PTHR10584:SF166">
    <property type="entry name" value="RIBOKINASE"/>
    <property type="match status" value="1"/>
</dbReference>
<gene>
    <name evidence="14" type="primary">rbsK_1</name>
    <name evidence="12" type="synonym">rbsK</name>
    <name evidence="14" type="ORF">NCTC9637_03575</name>
</gene>
<dbReference type="GO" id="GO:0019303">
    <property type="term" value="P:D-ribose catabolic process"/>
    <property type="evidence" value="ECO:0007669"/>
    <property type="project" value="UniProtKB-UniRule"/>
</dbReference>
<dbReference type="UniPathway" id="UPA00916">
    <property type="reaction ID" value="UER00889"/>
</dbReference>
<dbReference type="GO" id="GO:0046872">
    <property type="term" value="F:metal ion binding"/>
    <property type="evidence" value="ECO:0007669"/>
    <property type="project" value="UniProtKB-KW"/>
</dbReference>
<feature type="binding site" evidence="12">
    <location>
        <position position="280"/>
    </location>
    <ligand>
        <name>K(+)</name>
        <dbReference type="ChEBI" id="CHEBI:29103"/>
    </ligand>
</feature>
<comment type="similarity">
    <text evidence="12">Belongs to the carbohydrate kinase PfkB family. Ribokinase subfamily.</text>
</comment>
<protein>
    <recommendedName>
        <fullName evidence="3 12">Ribokinase</fullName>
        <shortName evidence="12">RK</shortName>
        <ecNumber evidence="2 12">2.7.1.15</ecNumber>
    </recommendedName>
</protein>
<feature type="binding site" evidence="12">
    <location>
        <position position="186"/>
    </location>
    <ligand>
        <name>ATP</name>
        <dbReference type="ChEBI" id="CHEBI:30616"/>
    </ligand>
</feature>
<dbReference type="InterPro" id="IPR029056">
    <property type="entry name" value="Ribokinase-like"/>
</dbReference>
<dbReference type="InterPro" id="IPR011877">
    <property type="entry name" value="Ribokinase"/>
</dbReference>
<dbReference type="SUPFAM" id="SSF53613">
    <property type="entry name" value="Ribokinase-like"/>
    <property type="match status" value="1"/>
</dbReference>
<evidence type="ECO:0000259" key="13">
    <source>
        <dbReference type="Pfam" id="PF00294"/>
    </source>
</evidence>
<reference evidence="14 15" key="1">
    <citation type="submission" date="2018-06" db="EMBL/GenBank/DDBJ databases">
        <authorList>
            <consortium name="Pathogen Informatics"/>
            <person name="Doyle S."/>
        </authorList>
    </citation>
    <scope>NUCLEOTIDE SEQUENCE [LARGE SCALE GENOMIC DNA]</scope>
    <source>
        <strain evidence="14 15">NCTC9637</strain>
    </source>
</reference>
<keyword evidence="9 12" id="KW-0460">Magnesium</keyword>
<comment type="cofactor">
    <cofactor evidence="12">
        <name>Mg(2+)</name>
        <dbReference type="ChEBI" id="CHEBI:18420"/>
    </cofactor>
    <text evidence="12">Requires a divalent cation, most likely magnesium in vivo, as an electrophilic catalyst to aid phosphoryl group transfer. It is the chelate of the metal and the nucleotide that is the actual substrate.</text>
</comment>
<comment type="similarity">
    <text evidence="1">Belongs to the carbohydrate kinase pfkB family.</text>
</comment>
<feature type="binding site" evidence="12">
    <location>
        <position position="250"/>
    </location>
    <ligand>
        <name>K(+)</name>
        <dbReference type="ChEBI" id="CHEBI:29103"/>
    </ligand>
</feature>
<dbReference type="GO" id="GO:0005829">
    <property type="term" value="C:cytosol"/>
    <property type="evidence" value="ECO:0007669"/>
    <property type="project" value="TreeGrafter"/>
</dbReference>
<feature type="active site" description="Proton acceptor" evidence="12">
    <location>
        <position position="254"/>
    </location>
</feature>
<feature type="binding site" evidence="12">
    <location>
        <begin position="12"/>
        <end position="14"/>
    </location>
    <ligand>
        <name>substrate</name>
    </ligand>
</feature>
<dbReference type="EC" id="2.7.1.15" evidence="2 12"/>
<dbReference type="CDD" id="cd01174">
    <property type="entry name" value="ribokinase"/>
    <property type="match status" value="1"/>
</dbReference>
<evidence type="ECO:0000256" key="8">
    <source>
        <dbReference type="ARBA" id="ARBA00022840"/>
    </source>
</evidence>
<comment type="activity regulation">
    <text evidence="12">Activated by a monovalent cation that binds near, but not in, the active site. The most likely occupant of the site in vivo is potassium. Ion binding induces a conformational change that may alter substrate affinity.</text>
</comment>
<keyword evidence="8 12" id="KW-0067">ATP-binding</keyword>
<feature type="binding site" evidence="12">
    <location>
        <begin position="253"/>
        <end position="254"/>
    </location>
    <ligand>
        <name>ATP</name>
        <dbReference type="ChEBI" id="CHEBI:30616"/>
    </ligand>
</feature>
<comment type="subcellular location">
    <subcellularLocation>
        <location evidence="12">Cytoplasm</location>
    </subcellularLocation>
</comment>
<feature type="binding site" evidence="12">
    <location>
        <position position="142"/>
    </location>
    <ligand>
        <name>substrate</name>
    </ligand>
</feature>
<comment type="subunit">
    <text evidence="12">Homodimer.</text>
</comment>
<dbReference type="Proteomes" id="UP000255099">
    <property type="component" value="Unassembled WGS sequence"/>
</dbReference>
<evidence type="ECO:0000256" key="9">
    <source>
        <dbReference type="ARBA" id="ARBA00022842"/>
    </source>
</evidence>
<dbReference type="RefSeq" id="WP_371920526.1">
    <property type="nucleotide sequence ID" value="NZ_CP040993.1"/>
</dbReference>
<dbReference type="PROSITE" id="PS00584">
    <property type="entry name" value="PFKB_KINASES_2"/>
    <property type="match status" value="1"/>
</dbReference>
<feature type="binding site" evidence="12">
    <location>
        <position position="254"/>
    </location>
    <ligand>
        <name>substrate</name>
    </ligand>
</feature>
<dbReference type="InterPro" id="IPR002173">
    <property type="entry name" value="Carboh/pur_kinase_PfkB_CS"/>
</dbReference>
<evidence type="ECO:0000256" key="6">
    <source>
        <dbReference type="ARBA" id="ARBA00022741"/>
    </source>
</evidence>
<feature type="domain" description="Carbohydrate kinase PfkB" evidence="13">
    <location>
        <begin position="4"/>
        <end position="271"/>
    </location>
</feature>
<evidence type="ECO:0000313" key="14">
    <source>
        <dbReference type="EMBL" id="STT48628.1"/>
    </source>
</evidence>
<organism evidence="14 15">
    <name type="scientific">Klebsiella pneumoniae</name>
    <dbReference type="NCBI Taxonomy" id="573"/>
    <lineage>
        <taxon>Bacteria</taxon>
        <taxon>Pseudomonadati</taxon>
        <taxon>Pseudomonadota</taxon>
        <taxon>Gammaproteobacteria</taxon>
        <taxon>Enterobacterales</taxon>
        <taxon>Enterobacteriaceae</taxon>
        <taxon>Klebsiella/Raoultella group</taxon>
        <taxon>Klebsiella</taxon>
        <taxon>Klebsiella pneumoniae complex</taxon>
    </lineage>
</organism>
<feature type="binding site" evidence="12">
    <location>
        <position position="277"/>
    </location>
    <ligand>
        <name>K(+)</name>
        <dbReference type="ChEBI" id="CHEBI:29103"/>
    </ligand>
</feature>
<evidence type="ECO:0000256" key="7">
    <source>
        <dbReference type="ARBA" id="ARBA00022777"/>
    </source>
</evidence>
<keyword evidence="7 12" id="KW-0418">Kinase</keyword>
<dbReference type="Pfam" id="PF00294">
    <property type="entry name" value="PfkB"/>
    <property type="match status" value="1"/>
</dbReference>
<name>A0A377W663_KLEPN</name>
<feature type="binding site" evidence="12">
    <location>
        <position position="248"/>
    </location>
    <ligand>
        <name>K(+)</name>
        <dbReference type="ChEBI" id="CHEBI:29103"/>
    </ligand>
</feature>
<keyword evidence="4 12" id="KW-0808">Transferase</keyword>
<dbReference type="PANTHER" id="PTHR10584">
    <property type="entry name" value="SUGAR KINASE"/>
    <property type="match status" value="1"/>
</dbReference>
<dbReference type="AlphaFoldDB" id="A0A377W663"/>
<evidence type="ECO:0000256" key="4">
    <source>
        <dbReference type="ARBA" id="ARBA00022679"/>
    </source>
</evidence>
<dbReference type="Gene3D" id="3.40.1190.20">
    <property type="match status" value="1"/>
</dbReference>
<dbReference type="PRINTS" id="PR00990">
    <property type="entry name" value="RIBOKINASE"/>
</dbReference>
<dbReference type="EMBL" id="UGLB01000003">
    <property type="protein sequence ID" value="STT48628.1"/>
    <property type="molecule type" value="Genomic_DNA"/>
</dbReference>
<evidence type="ECO:0000256" key="5">
    <source>
        <dbReference type="ARBA" id="ARBA00022723"/>
    </source>
</evidence>
<comment type="function">
    <text evidence="12">Catalyzes the phosphorylation of ribose at O-5 in a reaction requiring ATP and magnesium. The resulting D-ribose-5-phosphate can then be used either for sythesis of nucleotides, histidine, and tryptophan, or as a component of the pentose phosphate pathway.</text>
</comment>
<dbReference type="InterPro" id="IPR029068">
    <property type="entry name" value="Glyas_Bleomycin-R_OHBP_Dase"/>
</dbReference>
<evidence type="ECO:0000256" key="11">
    <source>
        <dbReference type="ARBA" id="ARBA00023277"/>
    </source>
</evidence>
<dbReference type="SUPFAM" id="SSF54593">
    <property type="entry name" value="Glyoxalase/Bleomycin resistance protein/Dihydroxybiphenyl dioxygenase"/>
    <property type="match status" value="1"/>
</dbReference>
<evidence type="ECO:0000256" key="12">
    <source>
        <dbReference type="HAMAP-Rule" id="MF_01987"/>
    </source>
</evidence>
<keyword evidence="12" id="KW-0963">Cytoplasm</keyword>
<comment type="caution">
    <text evidence="12">Lacks conserved residue(s) required for the propagation of feature annotation.</text>
</comment>
<evidence type="ECO:0000256" key="10">
    <source>
        <dbReference type="ARBA" id="ARBA00022958"/>
    </source>
</evidence>
<evidence type="ECO:0000256" key="1">
    <source>
        <dbReference type="ARBA" id="ARBA00005380"/>
    </source>
</evidence>
<comment type="catalytic activity">
    <reaction evidence="12">
        <text>D-ribose + ATP = D-ribose 5-phosphate + ADP + H(+)</text>
        <dbReference type="Rhea" id="RHEA:13697"/>
        <dbReference type="ChEBI" id="CHEBI:15378"/>
        <dbReference type="ChEBI" id="CHEBI:30616"/>
        <dbReference type="ChEBI" id="CHEBI:47013"/>
        <dbReference type="ChEBI" id="CHEBI:78346"/>
        <dbReference type="ChEBI" id="CHEBI:456216"/>
        <dbReference type="EC" id="2.7.1.15"/>
    </reaction>
</comment>
<dbReference type="InterPro" id="IPR002139">
    <property type="entry name" value="Ribo/fructo_kinase"/>
</dbReference>
<accession>A0A377W663</accession>
<dbReference type="InterPro" id="IPR011611">
    <property type="entry name" value="PfkB_dom"/>
</dbReference>
<feature type="binding site" evidence="12">
    <location>
        <begin position="40"/>
        <end position="44"/>
    </location>
    <ligand>
        <name>substrate</name>
    </ligand>
</feature>
<dbReference type="GO" id="GO:0005524">
    <property type="term" value="F:ATP binding"/>
    <property type="evidence" value="ECO:0007669"/>
    <property type="project" value="UniProtKB-UniRule"/>
</dbReference>
<evidence type="ECO:0000256" key="2">
    <source>
        <dbReference type="ARBA" id="ARBA00012035"/>
    </source>
</evidence>
<feature type="binding site" evidence="12">
    <location>
        <begin position="222"/>
        <end position="227"/>
    </location>
    <ligand>
        <name>ATP</name>
        <dbReference type="ChEBI" id="CHEBI:30616"/>
    </ligand>
</feature>
<keyword evidence="5 12" id="KW-0479">Metal-binding</keyword>
<keyword evidence="11 12" id="KW-0119">Carbohydrate metabolism</keyword>
<proteinExistence type="inferred from homology"/>